<evidence type="ECO:0000313" key="1">
    <source>
        <dbReference type="EMBL" id="BCJ65338.1"/>
    </source>
</evidence>
<dbReference type="InterPro" id="IPR052341">
    <property type="entry name" value="LOG_family_nucleotidases"/>
</dbReference>
<dbReference type="Gene3D" id="3.40.50.450">
    <property type="match status" value="1"/>
</dbReference>
<dbReference type="InterPro" id="IPR041164">
    <property type="entry name" value="LDcluster4"/>
</dbReference>
<dbReference type="AlphaFoldDB" id="A0A810N0Z0"/>
<evidence type="ECO:0008006" key="3">
    <source>
        <dbReference type="Google" id="ProtNLM"/>
    </source>
</evidence>
<organism evidence="1 2">
    <name type="scientific">Polymorphospora rubra</name>
    <dbReference type="NCBI Taxonomy" id="338584"/>
    <lineage>
        <taxon>Bacteria</taxon>
        <taxon>Bacillati</taxon>
        <taxon>Actinomycetota</taxon>
        <taxon>Actinomycetes</taxon>
        <taxon>Micromonosporales</taxon>
        <taxon>Micromonosporaceae</taxon>
        <taxon>Polymorphospora</taxon>
    </lineage>
</organism>
<evidence type="ECO:0000313" key="2">
    <source>
        <dbReference type="Proteomes" id="UP000680866"/>
    </source>
</evidence>
<gene>
    <name evidence="1" type="ORF">Prubr_23590</name>
</gene>
<name>A0A810N0Z0_9ACTN</name>
<keyword evidence="2" id="KW-1185">Reference proteome</keyword>
<dbReference type="PANTHER" id="PTHR43393:SF3">
    <property type="entry name" value="LYSINE DECARBOXYLASE-LIKE PROTEIN"/>
    <property type="match status" value="1"/>
</dbReference>
<sequence length="393" mass="42096">MSTPPPIDVLLPHDNSPDEIESRAELDLHLRAGSLAGLTVQGLRLDEEPVPDLAPVDLTDTLFIGCRFASRAVEADVVLRGAHVVPPFRALPYAIHPSRLYTPPDLYAGFDAAGFAGMYDTVVYDHFRAHGGALPEIREALAQRLHDHAVDNALAHVTDAWLATHGPASVVGVMGGHAVPRGTTTYRLAAAIGWRLARADRLVVTGGGPGVMEAANLGAYLATRTADELTAAIDLLAGAPNFHDHDPYTAAALAVRERFTPADPLDWARCGGLAIPTWLYGHEPANLFAGQIAKYFSNAIREDTILRLARGGIVFAAGRAGTVQEVFQAATKTFYRTDGDSGPYIFLDRAFWTETLPVEALLRPLLALSPDGDLAKTVHLADDVEDVVQLLTG</sequence>
<dbReference type="Pfam" id="PF18306">
    <property type="entry name" value="LDcluster4"/>
    <property type="match status" value="1"/>
</dbReference>
<accession>A0A810N0Z0</accession>
<dbReference type="SUPFAM" id="SSF102405">
    <property type="entry name" value="MCP/YpsA-like"/>
    <property type="match status" value="1"/>
</dbReference>
<dbReference type="PANTHER" id="PTHR43393">
    <property type="entry name" value="CYTOKININ RIBOSIDE 5'-MONOPHOSPHATE PHOSPHORIBOHYDROLASE"/>
    <property type="match status" value="1"/>
</dbReference>
<dbReference type="GO" id="GO:0005829">
    <property type="term" value="C:cytosol"/>
    <property type="evidence" value="ECO:0007669"/>
    <property type="project" value="TreeGrafter"/>
</dbReference>
<dbReference type="Proteomes" id="UP000680866">
    <property type="component" value="Chromosome"/>
</dbReference>
<proteinExistence type="predicted"/>
<protein>
    <recommendedName>
        <fullName evidence="3">Rossmann fold nucleotide-binding protein</fullName>
    </recommendedName>
</protein>
<reference evidence="1" key="1">
    <citation type="submission" date="2020-08" db="EMBL/GenBank/DDBJ databases">
        <title>Whole genome shotgun sequence of Polymorphospora rubra NBRC 101157.</title>
        <authorList>
            <person name="Komaki H."/>
            <person name="Tamura T."/>
        </authorList>
    </citation>
    <scope>NUCLEOTIDE SEQUENCE</scope>
    <source>
        <strain evidence="1">NBRC 101157</strain>
    </source>
</reference>
<dbReference type="KEGG" id="pry:Prubr_23590"/>
<dbReference type="EMBL" id="AP023359">
    <property type="protein sequence ID" value="BCJ65338.1"/>
    <property type="molecule type" value="Genomic_DNA"/>
</dbReference>